<dbReference type="PANTHER" id="PTHR43149">
    <property type="entry name" value="ENOYL-COA HYDRATASE"/>
    <property type="match status" value="1"/>
</dbReference>
<evidence type="ECO:0000256" key="1">
    <source>
        <dbReference type="ARBA" id="ARBA00005005"/>
    </source>
</evidence>
<dbReference type="GO" id="GO:0051750">
    <property type="term" value="F:delta(3,5)-delta(2,4)-dienoyl-CoA isomerase activity"/>
    <property type="evidence" value="ECO:0007669"/>
    <property type="project" value="TreeGrafter"/>
</dbReference>
<organism evidence="6 7">
    <name type="scientific">Syntrophomonas wolfei</name>
    <dbReference type="NCBI Taxonomy" id="863"/>
    <lineage>
        <taxon>Bacteria</taxon>
        <taxon>Bacillati</taxon>
        <taxon>Bacillota</taxon>
        <taxon>Clostridia</taxon>
        <taxon>Eubacteriales</taxon>
        <taxon>Syntrophomonadaceae</taxon>
        <taxon>Syntrophomonas</taxon>
    </lineage>
</organism>
<comment type="pathway">
    <text evidence="1">Lipid metabolism; fatty acid beta-oxidation.</text>
</comment>
<dbReference type="Pfam" id="PF00378">
    <property type="entry name" value="ECH_1"/>
    <property type="match status" value="1"/>
</dbReference>
<dbReference type="Gene3D" id="3.90.226.10">
    <property type="entry name" value="2-enoyl-CoA Hydratase, Chain A, domain 1"/>
    <property type="match status" value="1"/>
</dbReference>
<keyword evidence="5" id="KW-0413">Isomerase</keyword>
<dbReference type="EMBL" id="DNZF01000223">
    <property type="protein sequence ID" value="HBK54322.1"/>
    <property type="molecule type" value="Genomic_DNA"/>
</dbReference>
<dbReference type="STRING" id="378794.GCA_001570625_01032"/>
<dbReference type="InterPro" id="IPR045002">
    <property type="entry name" value="Ech1-like"/>
</dbReference>
<keyword evidence="3" id="KW-0276">Fatty acid metabolism</keyword>
<dbReference type="RefSeq" id="WP_276618809.1">
    <property type="nucleotide sequence ID" value="NZ_DHSN01000007.1"/>
</dbReference>
<dbReference type="InterPro" id="IPR029045">
    <property type="entry name" value="ClpP/crotonase-like_dom_sf"/>
</dbReference>
<comment type="similarity">
    <text evidence="2">Belongs to the enoyl-CoA hydratase/isomerase family.</text>
</comment>
<dbReference type="CDD" id="cd06558">
    <property type="entry name" value="crotonase-like"/>
    <property type="match status" value="1"/>
</dbReference>
<dbReference type="Proteomes" id="UP000263273">
    <property type="component" value="Unassembled WGS sequence"/>
</dbReference>
<keyword evidence="4" id="KW-0443">Lipid metabolism</keyword>
<evidence type="ECO:0000256" key="2">
    <source>
        <dbReference type="ARBA" id="ARBA00005254"/>
    </source>
</evidence>
<comment type="caution">
    <text evidence="6">The sequence shown here is derived from an EMBL/GenBank/DDBJ whole genome shotgun (WGS) entry which is preliminary data.</text>
</comment>
<protein>
    <submittedName>
        <fullName evidence="6">Enoyl-CoA hydratase</fullName>
    </submittedName>
</protein>
<evidence type="ECO:0000313" key="6">
    <source>
        <dbReference type="EMBL" id="HBK54322.1"/>
    </source>
</evidence>
<dbReference type="SUPFAM" id="SSF52096">
    <property type="entry name" value="ClpP/crotonase"/>
    <property type="match status" value="1"/>
</dbReference>
<sequence>MNYDYQTIKTEKLEKGILLVSLNRPEKYNAMNMTMLNELNDLWLKLKRDLETRVVILKGEGEKGFCAGMEVADIIKPQVMADIPAMYDLQMPIGELQINMRNCPQPIICAVHGAAAGAGFSFAIASDIRVISPDARFSAAYVNVGLAGADMGSSYFLPRIIGSGRAYEFLYTGAWMNAEEAMQLGFASRCVEKEKLFDTALEIAQVIAKKDPLAMKLTKEAVNLNIDIGSLEAAIVMENRNQNMMISLLANRMKK</sequence>
<dbReference type="PANTHER" id="PTHR43149:SF1">
    <property type="entry name" value="DELTA(3,5)-DELTA(2,4)-DIENOYL-COA ISOMERASE, MITOCHONDRIAL"/>
    <property type="match status" value="1"/>
</dbReference>
<name>A0A354Z1I5_9FIRM</name>
<dbReference type="InterPro" id="IPR014748">
    <property type="entry name" value="Enoyl-CoA_hydra_C"/>
</dbReference>
<evidence type="ECO:0000256" key="3">
    <source>
        <dbReference type="ARBA" id="ARBA00022832"/>
    </source>
</evidence>
<evidence type="ECO:0000256" key="4">
    <source>
        <dbReference type="ARBA" id="ARBA00023098"/>
    </source>
</evidence>
<accession>A0A354Z1I5</accession>
<reference evidence="6 7" key="1">
    <citation type="journal article" date="2018" name="Nat. Biotechnol.">
        <title>A standardized bacterial taxonomy based on genome phylogeny substantially revises the tree of life.</title>
        <authorList>
            <person name="Parks D.H."/>
            <person name="Chuvochina M."/>
            <person name="Waite D.W."/>
            <person name="Rinke C."/>
            <person name="Skarshewski A."/>
            <person name="Chaumeil P.A."/>
            <person name="Hugenholtz P."/>
        </authorList>
    </citation>
    <scope>NUCLEOTIDE SEQUENCE [LARGE SCALE GENOMIC DNA]</scope>
    <source>
        <strain evidence="6">UBA10948</strain>
    </source>
</reference>
<dbReference type="Gene3D" id="1.10.12.10">
    <property type="entry name" value="Lyase 2-enoyl-coa Hydratase, Chain A, domain 2"/>
    <property type="match status" value="1"/>
</dbReference>
<dbReference type="GO" id="GO:0006631">
    <property type="term" value="P:fatty acid metabolic process"/>
    <property type="evidence" value="ECO:0007669"/>
    <property type="project" value="UniProtKB-KW"/>
</dbReference>
<evidence type="ECO:0000256" key="5">
    <source>
        <dbReference type="ARBA" id="ARBA00023235"/>
    </source>
</evidence>
<evidence type="ECO:0000313" key="7">
    <source>
        <dbReference type="Proteomes" id="UP000263273"/>
    </source>
</evidence>
<dbReference type="InterPro" id="IPR001753">
    <property type="entry name" value="Enoyl-CoA_hydra/iso"/>
</dbReference>
<proteinExistence type="inferred from homology"/>
<dbReference type="AlphaFoldDB" id="A0A354Z1I5"/>
<gene>
    <name evidence="6" type="ORF">DDZ44_10330</name>
</gene>